<proteinExistence type="predicted"/>
<evidence type="ECO:0008006" key="4">
    <source>
        <dbReference type="Google" id="ProtNLM"/>
    </source>
</evidence>
<name>A0ABU4XQ37_9HYPH</name>
<organism evidence="2 3">
    <name type="scientific">Mesorhizobium dulcispinae</name>
    <dbReference type="NCBI Taxonomy" id="3072316"/>
    <lineage>
        <taxon>Bacteria</taxon>
        <taxon>Pseudomonadati</taxon>
        <taxon>Pseudomonadota</taxon>
        <taxon>Alphaproteobacteria</taxon>
        <taxon>Hyphomicrobiales</taxon>
        <taxon>Phyllobacteriaceae</taxon>
        <taxon>Mesorhizobium</taxon>
    </lineage>
</organism>
<feature type="compositionally biased region" description="Basic and acidic residues" evidence="1">
    <location>
        <begin position="180"/>
        <end position="195"/>
    </location>
</feature>
<gene>
    <name evidence="2" type="ORF">RFM27_32840</name>
</gene>
<feature type="region of interest" description="Disordered" evidence="1">
    <location>
        <begin position="169"/>
        <end position="218"/>
    </location>
</feature>
<evidence type="ECO:0000313" key="3">
    <source>
        <dbReference type="Proteomes" id="UP001271780"/>
    </source>
</evidence>
<keyword evidence="3" id="KW-1185">Reference proteome</keyword>
<evidence type="ECO:0000256" key="1">
    <source>
        <dbReference type="SAM" id="MobiDB-lite"/>
    </source>
</evidence>
<evidence type="ECO:0000313" key="2">
    <source>
        <dbReference type="EMBL" id="MDX8476833.1"/>
    </source>
</evidence>
<accession>A0ABU4XQ37</accession>
<protein>
    <recommendedName>
        <fullName evidence="4">Transposase IS111A/IS1328/IS1533 N-terminal domain-containing protein</fullName>
    </recommendedName>
</protein>
<comment type="caution">
    <text evidence="2">The sequence shown here is derived from an EMBL/GenBank/DDBJ whole genome shotgun (WGS) entry which is preliminary data.</text>
</comment>
<dbReference type="Proteomes" id="UP001271780">
    <property type="component" value="Unassembled WGS sequence"/>
</dbReference>
<reference evidence="2 3" key="1">
    <citation type="submission" date="2023-08" db="EMBL/GenBank/DDBJ databases">
        <title>Implementing the SeqCode for naming new Mesorhizobium species isolated from Vachellia karroo root nodules.</title>
        <authorList>
            <person name="Van Lill M."/>
        </authorList>
    </citation>
    <scope>NUCLEOTIDE SEQUENCE [LARGE SCALE GENOMIC DNA]</scope>
    <source>
        <strain evidence="2 3">VK23A</strain>
    </source>
</reference>
<sequence length="218" mass="23947">MASFGAPRSSSRRSVPMSQSFDASRSLTALEQDNTIVAVIEMSKAKWLVAALVPGFKRQPLKKLDADAPALLKLLQRWRDEAGQAGHPIKRIAVAYEAAGDGFWLARWLRGQAIEAYTIHPASVAVSREHRRAKTDRLDTELLMRAFLGWLRGEKRHCTMAAIPTMGLAATEPRARAPGRRADAARQPHQGDPRPLRHPPLAVEPAPGCGQARGHPYS</sequence>
<dbReference type="EMBL" id="JAVIIZ010000067">
    <property type="protein sequence ID" value="MDX8476833.1"/>
    <property type="molecule type" value="Genomic_DNA"/>
</dbReference>